<comment type="caution">
    <text evidence="12">The sequence shown here is derived from an EMBL/GenBank/DDBJ whole genome shotgun (WGS) entry which is preliminary data.</text>
</comment>
<proteinExistence type="predicted"/>
<keyword evidence="5" id="KW-0805">Transcription regulation</keyword>
<dbReference type="GO" id="GO:0000156">
    <property type="term" value="F:phosphorelay response regulator activity"/>
    <property type="evidence" value="ECO:0007669"/>
    <property type="project" value="TreeGrafter"/>
</dbReference>
<keyword evidence="2" id="KW-0963">Cytoplasm</keyword>
<dbReference type="InterPro" id="IPR001789">
    <property type="entry name" value="Sig_transdc_resp-reg_receiver"/>
</dbReference>
<evidence type="ECO:0000256" key="7">
    <source>
        <dbReference type="ARBA" id="ARBA00023163"/>
    </source>
</evidence>
<dbReference type="GO" id="GO:0032993">
    <property type="term" value="C:protein-DNA complex"/>
    <property type="evidence" value="ECO:0007669"/>
    <property type="project" value="TreeGrafter"/>
</dbReference>
<accession>A0A073KKX9</accession>
<evidence type="ECO:0000313" key="13">
    <source>
        <dbReference type="Proteomes" id="UP000027778"/>
    </source>
</evidence>
<keyword evidence="13" id="KW-1185">Reference proteome</keyword>
<dbReference type="Gene3D" id="3.40.50.2300">
    <property type="match status" value="1"/>
</dbReference>
<dbReference type="eggNOG" id="COG0745">
    <property type="taxonomic scope" value="Bacteria"/>
</dbReference>
<dbReference type="CDD" id="cd00383">
    <property type="entry name" value="trans_reg_C"/>
    <property type="match status" value="1"/>
</dbReference>
<reference evidence="12 13" key="1">
    <citation type="submission" date="2014-06" db="EMBL/GenBank/DDBJ databases">
        <title>Draft genome sequence of Bacillus gaemokensis JCM 15801 (MCCC 1A00707).</title>
        <authorList>
            <person name="Lai Q."/>
            <person name="Liu Y."/>
            <person name="Shao Z."/>
        </authorList>
    </citation>
    <scope>NUCLEOTIDE SEQUENCE [LARGE SCALE GENOMIC DNA]</scope>
    <source>
        <strain evidence="12 13">JCM 15801</strain>
    </source>
</reference>
<evidence type="ECO:0000259" key="11">
    <source>
        <dbReference type="PROSITE" id="PS51755"/>
    </source>
</evidence>
<dbReference type="STRING" id="574375.AZF08_23725"/>
<evidence type="ECO:0000256" key="9">
    <source>
        <dbReference type="PROSITE-ProRule" id="PRU01091"/>
    </source>
</evidence>
<dbReference type="Gene3D" id="1.10.10.10">
    <property type="entry name" value="Winged helix-like DNA-binding domain superfamily/Winged helix DNA-binding domain"/>
    <property type="match status" value="1"/>
</dbReference>
<dbReference type="InterPro" id="IPR001867">
    <property type="entry name" value="OmpR/PhoB-type_DNA-bd"/>
</dbReference>
<feature type="modified residue" description="4-aspartylphosphate" evidence="8">
    <location>
        <position position="50"/>
    </location>
</feature>
<dbReference type="Gene3D" id="6.10.250.690">
    <property type="match status" value="1"/>
</dbReference>
<organism evidence="12 13">
    <name type="scientific">Bacillus gaemokensis</name>
    <dbReference type="NCBI Taxonomy" id="574375"/>
    <lineage>
        <taxon>Bacteria</taxon>
        <taxon>Bacillati</taxon>
        <taxon>Bacillota</taxon>
        <taxon>Bacilli</taxon>
        <taxon>Bacillales</taxon>
        <taxon>Bacillaceae</taxon>
        <taxon>Bacillus</taxon>
        <taxon>Bacillus cereus group</taxon>
    </lineage>
</organism>
<dbReference type="GO" id="GO:0005829">
    <property type="term" value="C:cytosol"/>
    <property type="evidence" value="ECO:0007669"/>
    <property type="project" value="TreeGrafter"/>
</dbReference>
<evidence type="ECO:0000256" key="1">
    <source>
        <dbReference type="ARBA" id="ARBA00004496"/>
    </source>
</evidence>
<dbReference type="PROSITE" id="PS51755">
    <property type="entry name" value="OMPR_PHOB"/>
    <property type="match status" value="1"/>
</dbReference>
<evidence type="ECO:0000256" key="3">
    <source>
        <dbReference type="ARBA" id="ARBA00022553"/>
    </source>
</evidence>
<evidence type="ECO:0000256" key="8">
    <source>
        <dbReference type="PROSITE-ProRule" id="PRU00169"/>
    </source>
</evidence>
<dbReference type="Pfam" id="PF00486">
    <property type="entry name" value="Trans_reg_C"/>
    <property type="match status" value="1"/>
</dbReference>
<dbReference type="SUPFAM" id="SSF52172">
    <property type="entry name" value="CheY-like"/>
    <property type="match status" value="1"/>
</dbReference>
<dbReference type="EMBL" id="JOTM01000022">
    <property type="protein sequence ID" value="KEK22963.1"/>
    <property type="molecule type" value="Genomic_DNA"/>
</dbReference>
<feature type="domain" description="OmpR/PhoB-type" evidence="11">
    <location>
        <begin position="122"/>
        <end position="223"/>
    </location>
</feature>
<dbReference type="SUPFAM" id="SSF46894">
    <property type="entry name" value="C-terminal effector domain of the bipartite response regulators"/>
    <property type="match status" value="1"/>
</dbReference>
<dbReference type="PROSITE" id="PS50110">
    <property type="entry name" value="RESPONSE_REGULATORY"/>
    <property type="match status" value="1"/>
</dbReference>
<feature type="domain" description="Response regulatory" evidence="10">
    <location>
        <begin position="3"/>
        <end position="114"/>
    </location>
</feature>
<dbReference type="Proteomes" id="UP000027778">
    <property type="component" value="Unassembled WGS sequence"/>
</dbReference>
<dbReference type="PANTHER" id="PTHR48111:SF1">
    <property type="entry name" value="TWO-COMPONENT RESPONSE REGULATOR ORR33"/>
    <property type="match status" value="1"/>
</dbReference>
<evidence type="ECO:0000256" key="5">
    <source>
        <dbReference type="ARBA" id="ARBA00023015"/>
    </source>
</evidence>
<keyword evidence="3 8" id="KW-0597">Phosphoprotein</keyword>
<protein>
    <submittedName>
        <fullName evidence="12">Chemotaxis protein CheY</fullName>
    </submittedName>
</protein>
<sequence length="223" mass="26298">MIRILYVEDDLEIGEWVKRELEKQEYEVSWFTSEKGTTAASEAADVIVLDVMLPGLDGFTLGQRFKSEYPDTPIIMLTARTTLEDKIYGLTFADDYITKPFHPKELIARIEVLIRRYNKDEAVERHVQHLKVYTKDYRIVNKETNEEIVLSGKQHQIFFYLMKNMNRTLTKEQIFEAVWNEYYIEGDKSLMVHIRHLREKIEKKPSSPTIIQTIRGIGYRCKA</sequence>
<dbReference type="InterPro" id="IPR016032">
    <property type="entry name" value="Sig_transdc_resp-reg_C-effctor"/>
</dbReference>
<keyword evidence="6 9" id="KW-0238">DNA-binding</keyword>
<evidence type="ECO:0000256" key="4">
    <source>
        <dbReference type="ARBA" id="ARBA00023012"/>
    </source>
</evidence>
<feature type="DNA-binding region" description="OmpR/PhoB-type" evidence="9">
    <location>
        <begin position="122"/>
        <end position="223"/>
    </location>
</feature>
<dbReference type="SMART" id="SM00448">
    <property type="entry name" value="REC"/>
    <property type="match status" value="1"/>
</dbReference>
<dbReference type="OrthoDB" id="9802426at2"/>
<dbReference type="InterPro" id="IPR011006">
    <property type="entry name" value="CheY-like_superfamily"/>
</dbReference>
<evidence type="ECO:0000313" key="12">
    <source>
        <dbReference type="EMBL" id="KEK22963.1"/>
    </source>
</evidence>
<dbReference type="Pfam" id="PF00072">
    <property type="entry name" value="Response_reg"/>
    <property type="match status" value="1"/>
</dbReference>
<evidence type="ECO:0000259" key="10">
    <source>
        <dbReference type="PROSITE" id="PS50110"/>
    </source>
</evidence>
<dbReference type="SMART" id="SM00862">
    <property type="entry name" value="Trans_reg_C"/>
    <property type="match status" value="1"/>
</dbReference>
<dbReference type="AlphaFoldDB" id="A0A073KKX9"/>
<keyword evidence="7" id="KW-0804">Transcription</keyword>
<gene>
    <name evidence="12" type="ORF">BAGA_14905</name>
</gene>
<evidence type="ECO:0000256" key="6">
    <source>
        <dbReference type="ARBA" id="ARBA00023125"/>
    </source>
</evidence>
<dbReference type="PANTHER" id="PTHR48111">
    <property type="entry name" value="REGULATOR OF RPOS"/>
    <property type="match status" value="1"/>
</dbReference>
<dbReference type="InterPro" id="IPR036388">
    <property type="entry name" value="WH-like_DNA-bd_sf"/>
</dbReference>
<evidence type="ECO:0000256" key="2">
    <source>
        <dbReference type="ARBA" id="ARBA00022490"/>
    </source>
</evidence>
<keyword evidence="4" id="KW-0902">Two-component regulatory system</keyword>
<dbReference type="InterPro" id="IPR039420">
    <property type="entry name" value="WalR-like"/>
</dbReference>
<dbReference type="GO" id="GO:0006355">
    <property type="term" value="P:regulation of DNA-templated transcription"/>
    <property type="evidence" value="ECO:0007669"/>
    <property type="project" value="InterPro"/>
</dbReference>
<comment type="subcellular location">
    <subcellularLocation>
        <location evidence="1">Cytoplasm</location>
    </subcellularLocation>
</comment>
<dbReference type="GO" id="GO:0000976">
    <property type="term" value="F:transcription cis-regulatory region binding"/>
    <property type="evidence" value="ECO:0007669"/>
    <property type="project" value="TreeGrafter"/>
</dbReference>
<dbReference type="RefSeq" id="WP_033676411.1">
    <property type="nucleotide sequence ID" value="NZ_JOTM01000022.1"/>
</dbReference>
<name>A0A073KKX9_9BACI</name>